<organism evidence="1 2">
    <name type="scientific">Racocetra persica</name>
    <dbReference type="NCBI Taxonomy" id="160502"/>
    <lineage>
        <taxon>Eukaryota</taxon>
        <taxon>Fungi</taxon>
        <taxon>Fungi incertae sedis</taxon>
        <taxon>Mucoromycota</taxon>
        <taxon>Glomeromycotina</taxon>
        <taxon>Glomeromycetes</taxon>
        <taxon>Diversisporales</taxon>
        <taxon>Gigasporaceae</taxon>
        <taxon>Racocetra</taxon>
    </lineage>
</organism>
<accession>A0ACA9Q0F9</accession>
<protein>
    <submittedName>
        <fullName evidence="1">16149_t:CDS:1</fullName>
    </submittedName>
</protein>
<comment type="caution">
    <text evidence="1">The sequence shown here is derived from an EMBL/GenBank/DDBJ whole genome shotgun (WGS) entry which is preliminary data.</text>
</comment>
<evidence type="ECO:0000313" key="1">
    <source>
        <dbReference type="EMBL" id="CAG8732497.1"/>
    </source>
</evidence>
<name>A0ACA9Q0F9_9GLOM</name>
<keyword evidence="2" id="KW-1185">Reference proteome</keyword>
<gene>
    <name evidence="1" type="ORF">RPERSI_LOCUS12302</name>
</gene>
<dbReference type="EMBL" id="CAJVQC010026230">
    <property type="protein sequence ID" value="CAG8732497.1"/>
    <property type="molecule type" value="Genomic_DNA"/>
</dbReference>
<reference evidence="1" key="1">
    <citation type="submission" date="2021-06" db="EMBL/GenBank/DDBJ databases">
        <authorList>
            <person name="Kallberg Y."/>
            <person name="Tangrot J."/>
            <person name="Rosling A."/>
        </authorList>
    </citation>
    <scope>NUCLEOTIDE SEQUENCE</scope>
    <source>
        <strain evidence="1">MA461A</strain>
    </source>
</reference>
<proteinExistence type="predicted"/>
<dbReference type="Proteomes" id="UP000789920">
    <property type="component" value="Unassembled WGS sequence"/>
</dbReference>
<sequence length="137" mass="16483">MAKKRKRRKNKFKPILENQIIRINLDYTDEEKDIDLRGNRYYLVTSFKKVKKGKLVIELFTITTKKKNNFRGDKRLILQYKLKKPNCLSNPSLINQEILITLRLEQNKYRHHLCPSCQNICLDPEEYGQIVKEHKEH</sequence>
<evidence type="ECO:0000313" key="2">
    <source>
        <dbReference type="Proteomes" id="UP000789920"/>
    </source>
</evidence>